<evidence type="ECO:0000313" key="12">
    <source>
        <dbReference type="Proteomes" id="UP001148125"/>
    </source>
</evidence>
<dbReference type="Pfam" id="PF01769">
    <property type="entry name" value="MgtE"/>
    <property type="match status" value="1"/>
</dbReference>
<reference evidence="11" key="1">
    <citation type="submission" date="2024-05" db="EMBL/GenBank/DDBJ databases">
        <title>Alkalihalobacillus sp. strain MEB203 novel alkaliphilic bacterium from Lonar Lake, India.</title>
        <authorList>
            <person name="Joshi A."/>
            <person name="Thite S."/>
            <person name="Mengade P."/>
        </authorList>
    </citation>
    <scope>NUCLEOTIDE SEQUENCE</scope>
    <source>
        <strain evidence="11">MEB 203</strain>
    </source>
</reference>
<proteinExistence type="inferred from homology"/>
<evidence type="ECO:0000256" key="8">
    <source>
        <dbReference type="PROSITE-ProRule" id="PRU00703"/>
    </source>
</evidence>
<comment type="caution">
    <text evidence="11">The sequence shown here is derived from an EMBL/GenBank/DDBJ whole genome shotgun (WGS) entry which is preliminary data.</text>
</comment>
<keyword evidence="9" id="KW-1003">Cell membrane</keyword>
<keyword evidence="5 9" id="KW-0460">Magnesium</keyword>
<dbReference type="PANTHER" id="PTHR43773">
    <property type="entry name" value="MAGNESIUM TRANSPORTER MGTE"/>
    <property type="match status" value="1"/>
</dbReference>
<dbReference type="CDD" id="cd04606">
    <property type="entry name" value="CBS_pair_Mg_transporter"/>
    <property type="match status" value="1"/>
</dbReference>
<feature type="transmembrane region" description="Helical" evidence="9">
    <location>
        <begin position="429"/>
        <end position="452"/>
    </location>
</feature>
<dbReference type="InterPro" id="IPR006667">
    <property type="entry name" value="SLC41_membr_dom"/>
</dbReference>
<evidence type="ECO:0000256" key="4">
    <source>
        <dbReference type="ARBA" id="ARBA00022692"/>
    </source>
</evidence>
<dbReference type="RefSeq" id="WP_275117132.1">
    <property type="nucleotide sequence ID" value="NZ_JAOTPO010000002.1"/>
</dbReference>
<comment type="similarity">
    <text evidence="2 9">Belongs to the SLC41A transporter family.</text>
</comment>
<dbReference type="InterPro" id="IPR036739">
    <property type="entry name" value="SLC41_membr_dom_sf"/>
</dbReference>
<sequence length="455" mass="51476">MVMLNLKNREEYTFYLHLYLKQEKKEEFRRDFLELHPTDQIEIFQEFSEMKRQVVYNYLTIEEFSEIFVGLPVKQQKIVIAEYDEHRVLTLLEELSADDVTDFLSEIPDHIANYFLDRMNKTDADNIKRLLSYHDDTAGSLMTTEFITALETETAQSILQRLRIEAKDAETIYYIYVIDEKRTLKGVLSLRELILAEPAIAVENLMKKQFISVLPTTDQEQVADIIKDYDLIAVPVVTEKDVILGIVTVDDVMDIVEEETTEDIEDLMATRGSVDIEVSPLLAAKRRLPWLIILMILGIGTASIIGQFESTLAEMAILAIFIPLIADMGGNTGTQSLAVVVRSIALGSLEQHNVFRKLLKREAITGLLMGTTCGIIAFFIALLFDISGMYFGIIVGISLFCTIVISTITGTIIPWIVHRFKVDPAVASGPFITTINDIVGLFIYFSIASLMLQYL</sequence>
<dbReference type="Gene3D" id="1.25.60.10">
    <property type="entry name" value="MgtE N-terminal domain-like"/>
    <property type="match status" value="1"/>
</dbReference>
<evidence type="ECO:0000256" key="7">
    <source>
        <dbReference type="ARBA" id="ARBA00023136"/>
    </source>
</evidence>
<dbReference type="SMART" id="SM00924">
    <property type="entry name" value="MgtE_N"/>
    <property type="match status" value="1"/>
</dbReference>
<keyword evidence="3 9" id="KW-0813">Transport</keyword>
<dbReference type="EMBL" id="JAOTPO010000002">
    <property type="protein sequence ID" value="MDE5412501.1"/>
    <property type="molecule type" value="Genomic_DNA"/>
</dbReference>
<dbReference type="PROSITE" id="PS51371">
    <property type="entry name" value="CBS"/>
    <property type="match status" value="2"/>
</dbReference>
<keyword evidence="9" id="KW-0479">Metal-binding</keyword>
<gene>
    <name evidence="11" type="primary">mgtE</name>
    <name evidence="11" type="ORF">N7Z68_03825</name>
</gene>
<protein>
    <recommendedName>
        <fullName evidence="9">Magnesium transporter MgtE</fullName>
    </recommendedName>
</protein>
<dbReference type="NCBIfam" id="TIGR00400">
    <property type="entry name" value="mgtE"/>
    <property type="match status" value="1"/>
</dbReference>
<comment type="function">
    <text evidence="9">Acts as a magnesium transporter.</text>
</comment>
<evidence type="ECO:0000256" key="5">
    <source>
        <dbReference type="ARBA" id="ARBA00022842"/>
    </source>
</evidence>
<evidence type="ECO:0000256" key="3">
    <source>
        <dbReference type="ARBA" id="ARBA00022448"/>
    </source>
</evidence>
<dbReference type="SMART" id="SM00116">
    <property type="entry name" value="CBS"/>
    <property type="match status" value="2"/>
</dbReference>
<feature type="transmembrane region" description="Helical" evidence="9">
    <location>
        <begin position="317"/>
        <end position="341"/>
    </location>
</feature>
<keyword evidence="8" id="KW-0129">CBS domain</keyword>
<feature type="domain" description="CBS" evidence="10">
    <location>
        <begin position="142"/>
        <end position="203"/>
    </location>
</feature>
<dbReference type="Proteomes" id="UP001148125">
    <property type="component" value="Unassembled WGS sequence"/>
</dbReference>
<organism evidence="11 12">
    <name type="scientific">Alkalihalobacterium chitinilyticum</name>
    <dbReference type="NCBI Taxonomy" id="2980103"/>
    <lineage>
        <taxon>Bacteria</taxon>
        <taxon>Bacillati</taxon>
        <taxon>Bacillota</taxon>
        <taxon>Bacilli</taxon>
        <taxon>Bacillales</taxon>
        <taxon>Bacillaceae</taxon>
        <taxon>Alkalihalobacterium</taxon>
    </lineage>
</organism>
<dbReference type="InterPro" id="IPR046342">
    <property type="entry name" value="CBS_dom_sf"/>
</dbReference>
<evidence type="ECO:0000256" key="6">
    <source>
        <dbReference type="ARBA" id="ARBA00022989"/>
    </source>
</evidence>
<feature type="transmembrane region" description="Helical" evidence="9">
    <location>
        <begin position="288"/>
        <end position="305"/>
    </location>
</feature>
<comment type="subcellular location">
    <subcellularLocation>
        <location evidence="9">Cell membrane</location>
        <topology evidence="9">Multi-pass membrane protein</topology>
    </subcellularLocation>
    <subcellularLocation>
        <location evidence="1">Membrane</location>
        <topology evidence="1">Multi-pass membrane protein</topology>
    </subcellularLocation>
</comment>
<name>A0ABT5VBH4_9BACI</name>
<dbReference type="SUPFAM" id="SSF158791">
    <property type="entry name" value="MgtE N-terminal domain-like"/>
    <property type="match status" value="1"/>
</dbReference>
<evidence type="ECO:0000259" key="10">
    <source>
        <dbReference type="PROSITE" id="PS51371"/>
    </source>
</evidence>
<feature type="transmembrane region" description="Helical" evidence="9">
    <location>
        <begin position="362"/>
        <end position="384"/>
    </location>
</feature>
<feature type="transmembrane region" description="Helical" evidence="9">
    <location>
        <begin position="390"/>
        <end position="417"/>
    </location>
</feature>
<dbReference type="InterPro" id="IPR038076">
    <property type="entry name" value="MgtE_N_sf"/>
</dbReference>
<dbReference type="Gene3D" id="1.10.357.20">
    <property type="entry name" value="SLC41 divalent cation transporters, integral membrane domain"/>
    <property type="match status" value="1"/>
</dbReference>
<keyword evidence="12" id="KW-1185">Reference proteome</keyword>
<keyword evidence="4 9" id="KW-0812">Transmembrane</keyword>
<dbReference type="InterPro" id="IPR006668">
    <property type="entry name" value="Mg_transptr_MgtE_intracell_dom"/>
</dbReference>
<evidence type="ECO:0000256" key="2">
    <source>
        <dbReference type="ARBA" id="ARBA00009749"/>
    </source>
</evidence>
<evidence type="ECO:0000256" key="9">
    <source>
        <dbReference type="RuleBase" id="RU362011"/>
    </source>
</evidence>
<dbReference type="InterPro" id="IPR006669">
    <property type="entry name" value="MgtE_transporter"/>
</dbReference>
<dbReference type="InterPro" id="IPR000644">
    <property type="entry name" value="CBS_dom"/>
</dbReference>
<evidence type="ECO:0000256" key="1">
    <source>
        <dbReference type="ARBA" id="ARBA00004141"/>
    </source>
</evidence>
<dbReference type="Pfam" id="PF00571">
    <property type="entry name" value="CBS"/>
    <property type="match status" value="2"/>
</dbReference>
<evidence type="ECO:0000313" key="11">
    <source>
        <dbReference type="EMBL" id="MDE5412501.1"/>
    </source>
</evidence>
<dbReference type="SUPFAM" id="SSF161093">
    <property type="entry name" value="MgtE membrane domain-like"/>
    <property type="match status" value="1"/>
</dbReference>
<dbReference type="Gene3D" id="3.10.580.10">
    <property type="entry name" value="CBS-domain"/>
    <property type="match status" value="1"/>
</dbReference>
<keyword evidence="6 9" id="KW-1133">Transmembrane helix</keyword>
<comment type="subunit">
    <text evidence="9">Homodimer.</text>
</comment>
<keyword evidence="7 9" id="KW-0472">Membrane</keyword>
<dbReference type="SUPFAM" id="SSF54631">
    <property type="entry name" value="CBS-domain pair"/>
    <property type="match status" value="1"/>
</dbReference>
<accession>A0ABT5VBH4</accession>
<dbReference type="Pfam" id="PF03448">
    <property type="entry name" value="MgtE_N"/>
    <property type="match status" value="1"/>
</dbReference>
<dbReference type="PANTHER" id="PTHR43773:SF1">
    <property type="entry name" value="MAGNESIUM TRANSPORTER MGTE"/>
    <property type="match status" value="1"/>
</dbReference>
<feature type="domain" description="CBS" evidence="10">
    <location>
        <begin position="206"/>
        <end position="262"/>
    </location>
</feature>